<dbReference type="Proteomes" id="UP001460270">
    <property type="component" value="Unassembled WGS sequence"/>
</dbReference>
<name>A0AAW0N8J8_9GOBI</name>
<dbReference type="GO" id="GO:0005886">
    <property type="term" value="C:plasma membrane"/>
    <property type="evidence" value="ECO:0007669"/>
    <property type="project" value="InterPro"/>
</dbReference>
<keyword evidence="2" id="KW-0812">Transmembrane</keyword>
<keyword evidence="4" id="KW-1185">Reference proteome</keyword>
<organism evidence="3 4">
    <name type="scientific">Mugilogobius chulae</name>
    <name type="common">yellowstripe goby</name>
    <dbReference type="NCBI Taxonomy" id="88201"/>
    <lineage>
        <taxon>Eukaryota</taxon>
        <taxon>Metazoa</taxon>
        <taxon>Chordata</taxon>
        <taxon>Craniata</taxon>
        <taxon>Vertebrata</taxon>
        <taxon>Euteleostomi</taxon>
        <taxon>Actinopterygii</taxon>
        <taxon>Neopterygii</taxon>
        <taxon>Teleostei</taxon>
        <taxon>Neoteleostei</taxon>
        <taxon>Acanthomorphata</taxon>
        <taxon>Gobiaria</taxon>
        <taxon>Gobiiformes</taxon>
        <taxon>Gobioidei</taxon>
        <taxon>Gobiidae</taxon>
        <taxon>Gobionellinae</taxon>
        <taxon>Mugilogobius</taxon>
    </lineage>
</organism>
<dbReference type="GO" id="GO:0038023">
    <property type="term" value="F:signaling receptor activity"/>
    <property type="evidence" value="ECO:0007669"/>
    <property type="project" value="InterPro"/>
</dbReference>
<sequence length="215" mass="24216">MICYFAGLDKMKVCCRWESKVFVMAVLCLCLKADRMYQCRFGNVVGHSINVILKGDIVNDTFQDQNETSTDSPYTDDKQMWLYLYTTVGIVGFVIVVTVISVLAIRGCNGKTKNKAQSENQYADIPMVEHHSSHQTLPRASPERLHLTAPAGKRRPPLLLSSEQTNRRPQAQERSTRGGKFCRLAALNHEHLATASPRLRLEAEERSEYAAIKVS</sequence>
<dbReference type="EMBL" id="JBBPFD010000016">
    <property type="protein sequence ID" value="KAK7893303.1"/>
    <property type="molecule type" value="Genomic_DNA"/>
</dbReference>
<keyword evidence="2" id="KW-0472">Membrane</keyword>
<comment type="caution">
    <text evidence="3">The sequence shown here is derived from an EMBL/GenBank/DDBJ whole genome shotgun (WGS) entry which is preliminary data.</text>
</comment>
<dbReference type="PANTHER" id="PTHR37996:SF1">
    <property type="entry name" value="B- AND T-LYMPHOCYTE ATTENUATOR"/>
    <property type="match status" value="1"/>
</dbReference>
<gene>
    <name evidence="3" type="ORF">WMY93_022455</name>
</gene>
<dbReference type="AlphaFoldDB" id="A0AAW0N8J8"/>
<keyword evidence="2" id="KW-1133">Transmembrane helix</keyword>
<evidence type="ECO:0000313" key="3">
    <source>
        <dbReference type="EMBL" id="KAK7893303.1"/>
    </source>
</evidence>
<evidence type="ECO:0000256" key="1">
    <source>
        <dbReference type="SAM" id="MobiDB-lite"/>
    </source>
</evidence>
<dbReference type="InterPro" id="IPR039257">
    <property type="entry name" value="BTLA"/>
</dbReference>
<feature type="transmembrane region" description="Helical" evidence="2">
    <location>
        <begin position="82"/>
        <end position="105"/>
    </location>
</feature>
<reference evidence="4" key="1">
    <citation type="submission" date="2024-04" db="EMBL/GenBank/DDBJ databases">
        <title>Salinicola lusitanus LLJ914,a marine bacterium isolated from the Okinawa Trough.</title>
        <authorList>
            <person name="Li J."/>
        </authorList>
    </citation>
    <scope>NUCLEOTIDE SEQUENCE [LARGE SCALE GENOMIC DNA]</scope>
</reference>
<dbReference type="PANTHER" id="PTHR37996">
    <property type="entry name" value="B- AND T-LYMPHOCYTE ATTENUATOR"/>
    <property type="match status" value="1"/>
</dbReference>
<evidence type="ECO:0000256" key="2">
    <source>
        <dbReference type="SAM" id="Phobius"/>
    </source>
</evidence>
<dbReference type="GO" id="GO:0002768">
    <property type="term" value="P:immune response-regulating cell surface receptor signaling pathway"/>
    <property type="evidence" value="ECO:0007669"/>
    <property type="project" value="InterPro"/>
</dbReference>
<accession>A0AAW0N8J8</accession>
<proteinExistence type="predicted"/>
<protein>
    <submittedName>
        <fullName evidence="3">Uncharacterized protein</fullName>
    </submittedName>
</protein>
<evidence type="ECO:0000313" key="4">
    <source>
        <dbReference type="Proteomes" id="UP001460270"/>
    </source>
</evidence>
<feature type="region of interest" description="Disordered" evidence="1">
    <location>
        <begin position="148"/>
        <end position="179"/>
    </location>
</feature>